<dbReference type="AlphaFoldDB" id="K0SPI6"/>
<comment type="caution">
    <text evidence="1">The sequence shown here is derived from an EMBL/GenBank/DDBJ whole genome shotgun (WGS) entry which is preliminary data.</text>
</comment>
<name>K0SPI6_THAOC</name>
<organism evidence="1 2">
    <name type="scientific">Thalassiosira oceanica</name>
    <name type="common">Marine diatom</name>
    <dbReference type="NCBI Taxonomy" id="159749"/>
    <lineage>
        <taxon>Eukaryota</taxon>
        <taxon>Sar</taxon>
        <taxon>Stramenopiles</taxon>
        <taxon>Ochrophyta</taxon>
        <taxon>Bacillariophyta</taxon>
        <taxon>Coscinodiscophyceae</taxon>
        <taxon>Thalassiosirophycidae</taxon>
        <taxon>Thalassiosirales</taxon>
        <taxon>Thalassiosiraceae</taxon>
        <taxon>Thalassiosira</taxon>
    </lineage>
</organism>
<gene>
    <name evidence="1" type="ORF">THAOC_11799</name>
</gene>
<dbReference type="Proteomes" id="UP000266841">
    <property type="component" value="Unassembled WGS sequence"/>
</dbReference>
<sequence length="124" mass="13701">MSNVEMIRISLNMSMTMPMSHEGLGADESFAADVSVQLWLASAYGFNTPTSGQPSTREQISSHATDNLSTTSIVSCRPLFNFAPCFDFRALTGTMTKVRKRVCATNTRCVSADRLDRRRPLMVT</sequence>
<evidence type="ECO:0000313" key="2">
    <source>
        <dbReference type="Proteomes" id="UP000266841"/>
    </source>
</evidence>
<protein>
    <submittedName>
        <fullName evidence="1">Uncharacterized protein</fullName>
    </submittedName>
</protein>
<proteinExistence type="predicted"/>
<reference evidence="1 2" key="1">
    <citation type="journal article" date="2012" name="Genome Biol.">
        <title>Genome and low-iron response of an oceanic diatom adapted to chronic iron limitation.</title>
        <authorList>
            <person name="Lommer M."/>
            <person name="Specht M."/>
            <person name="Roy A.S."/>
            <person name="Kraemer L."/>
            <person name="Andreson R."/>
            <person name="Gutowska M.A."/>
            <person name="Wolf J."/>
            <person name="Bergner S.V."/>
            <person name="Schilhabel M.B."/>
            <person name="Klostermeier U.C."/>
            <person name="Beiko R.G."/>
            <person name="Rosenstiel P."/>
            <person name="Hippler M."/>
            <person name="Laroche J."/>
        </authorList>
    </citation>
    <scope>NUCLEOTIDE SEQUENCE [LARGE SCALE GENOMIC DNA]</scope>
    <source>
        <strain evidence="1 2">CCMP1005</strain>
    </source>
</reference>
<evidence type="ECO:0000313" key="1">
    <source>
        <dbReference type="EMBL" id="EJK67200.1"/>
    </source>
</evidence>
<dbReference type="EMBL" id="AGNL01013529">
    <property type="protein sequence ID" value="EJK67200.1"/>
    <property type="molecule type" value="Genomic_DNA"/>
</dbReference>
<keyword evidence="2" id="KW-1185">Reference proteome</keyword>
<accession>K0SPI6</accession>